<organism evidence="2">
    <name type="scientific">Staphylococcus aureus subsp. aureus MN8</name>
    <dbReference type="NCBI Taxonomy" id="548470"/>
    <lineage>
        <taxon>Bacteria</taxon>
        <taxon>Bacillati</taxon>
        <taxon>Bacillota</taxon>
        <taxon>Bacilli</taxon>
        <taxon>Bacillales</taxon>
        <taxon>Staphylococcaceae</taxon>
        <taxon>Staphylococcus</taxon>
    </lineage>
</organism>
<dbReference type="InterPro" id="IPR012652">
    <property type="entry name" value="ThiW"/>
</dbReference>
<dbReference type="HOGENOM" id="CLU_100509_0_1_9"/>
<feature type="transmembrane region" description="Helical" evidence="1">
    <location>
        <begin position="102"/>
        <end position="120"/>
    </location>
</feature>
<dbReference type="EMBL" id="ACJA02000004">
    <property type="protein sequence ID" value="EFH94863.1"/>
    <property type="molecule type" value="Genomic_DNA"/>
</dbReference>
<keyword evidence="1" id="KW-0472">Membrane</keyword>
<dbReference type="Gene3D" id="1.10.1760.20">
    <property type="match status" value="1"/>
</dbReference>
<dbReference type="RefSeq" id="WP_000842278.1">
    <property type="nucleotide sequence ID" value="NZ_CM000952.1"/>
</dbReference>
<feature type="transmembrane region" description="Helical" evidence="1">
    <location>
        <begin position="126"/>
        <end position="150"/>
    </location>
</feature>
<feature type="transmembrane region" description="Helical" evidence="1">
    <location>
        <begin position="72"/>
        <end position="90"/>
    </location>
</feature>
<gene>
    <name evidence="2" type="primary">thiW</name>
    <name evidence="2" type="ORF">HMPREF0769_12484</name>
</gene>
<protein>
    <submittedName>
        <fullName evidence="2">Protein ThiW</fullName>
    </submittedName>
</protein>
<evidence type="ECO:0000313" key="2">
    <source>
        <dbReference type="EMBL" id="EFH94863.1"/>
    </source>
</evidence>
<comment type="caution">
    <text evidence="2">The sequence shown here is derived from an EMBL/GenBank/DDBJ whole genome shotgun (WGS) entry which is preliminary data.</text>
</comment>
<reference evidence="2" key="1">
    <citation type="submission" date="2010-05" db="EMBL/GenBank/DDBJ databases">
        <authorList>
            <person name="Muzny D."/>
            <person name="Qin X."/>
            <person name="Buhay C."/>
            <person name="Dugan-Rocha S."/>
            <person name="Ding Y."/>
            <person name="Chen G."/>
            <person name="Hawes A."/>
            <person name="Holder M."/>
            <person name="Jhangiani S."/>
            <person name="Johnson A."/>
            <person name="Khan Z."/>
            <person name="Li Z."/>
            <person name="Liu W."/>
            <person name="Liu X."/>
            <person name="Perez L."/>
            <person name="Shen H."/>
            <person name="Wang Q."/>
            <person name="Watt J."/>
            <person name="Xi L."/>
            <person name="Xin Y."/>
            <person name="Zhou J."/>
            <person name="Deng J."/>
            <person name="Jiang H."/>
            <person name="Liu Y."/>
            <person name="Qu J."/>
            <person name="Song X.-Z."/>
            <person name="Zhang L."/>
            <person name="Villasana D."/>
            <person name="Johnson A."/>
            <person name="Liu J."/>
            <person name="Liyanage D."/>
            <person name="Lorensuhewa L."/>
            <person name="Robinson T."/>
            <person name="Song A."/>
            <person name="Song B.-B."/>
            <person name="Dinh H."/>
            <person name="Thornton R."/>
            <person name="Coyle M."/>
            <person name="Francisco L."/>
            <person name="Jackson L."/>
            <person name="Javaid M."/>
            <person name="Korchina V."/>
            <person name="Kovar C."/>
            <person name="Mata R."/>
            <person name="Mathew T."/>
            <person name="Ngo R."/>
            <person name="Nguyen L."/>
            <person name="Nguyen N."/>
            <person name="Okwuonu G."/>
            <person name="Ongeri F."/>
            <person name="Pham C."/>
            <person name="Simmons D."/>
            <person name="Wilczek-Boney K."/>
            <person name="Hale W."/>
            <person name="Jakkamsetti A."/>
            <person name="Pham P."/>
            <person name="Ruth R."/>
            <person name="San Lucas F."/>
            <person name="Warren J."/>
            <person name="Zhang J."/>
            <person name="Zhao Z."/>
            <person name="Zhou C."/>
            <person name="Zhu D."/>
            <person name="Lee S."/>
            <person name="Bess C."/>
            <person name="Blankenburg K."/>
            <person name="Forbes L."/>
            <person name="Fu Q."/>
            <person name="Gubbala S."/>
            <person name="Hirani K."/>
            <person name="Jayaseelan J.C."/>
            <person name="Lara F."/>
            <person name="Munidasa M."/>
            <person name="Palculict T."/>
            <person name="Patil S."/>
            <person name="Pu L.-L."/>
            <person name="Saada N."/>
            <person name="Tang L."/>
            <person name="Weissenberger G."/>
            <person name="Zhu Y."/>
            <person name="Hemphill L."/>
            <person name="Shang Y."/>
            <person name="Youmans B."/>
            <person name="Ayvaz T."/>
            <person name="Ross M."/>
            <person name="Santibanez J."/>
            <person name="Aqrawi P."/>
            <person name="Gross S."/>
            <person name="Joshi V."/>
            <person name="Fowler G."/>
            <person name="Nazareth L."/>
            <person name="Reid J."/>
            <person name="Worley K."/>
            <person name="Petrosino J."/>
            <person name="Highlander S."/>
            <person name="Gibbs R."/>
        </authorList>
    </citation>
    <scope>NUCLEOTIDE SEQUENCE [LARGE SCALE GENOMIC DNA]</scope>
    <source>
        <strain evidence="2">MN8</strain>
    </source>
</reference>
<feature type="transmembrane region" description="Helical" evidence="1">
    <location>
        <begin position="6"/>
        <end position="27"/>
    </location>
</feature>
<keyword evidence="1" id="KW-1133">Transmembrane helix</keyword>
<dbReference type="Pfam" id="PF09512">
    <property type="entry name" value="ThiW"/>
    <property type="match status" value="1"/>
</dbReference>
<dbReference type="Proteomes" id="UP000003455">
    <property type="component" value="Chromosome"/>
</dbReference>
<evidence type="ECO:0000256" key="1">
    <source>
        <dbReference type="SAM" id="Phobius"/>
    </source>
</evidence>
<feature type="transmembrane region" description="Helical" evidence="1">
    <location>
        <begin position="39"/>
        <end position="66"/>
    </location>
</feature>
<proteinExistence type="predicted"/>
<dbReference type="NCBIfam" id="TIGR02359">
    <property type="entry name" value="thiW"/>
    <property type="match status" value="1"/>
</dbReference>
<keyword evidence="1" id="KW-0812">Transmembrane</keyword>
<dbReference type="PIRSF" id="PIRSF024534">
    <property type="entry name" value="ThiW"/>
    <property type="match status" value="1"/>
</dbReference>
<sequence length="163" mass="17601">MKSRKLAITALLIAINVVLSSIIIIPLGPVKAAPVQHFVNVLSAVIVGPWYGLAQALISSILRVLFGTGTAFAFPGSMIGVLLASMFYIYRKHIFMAAVGEVLGTGVIGSLICIPLAYFLGLQDFFIKPLMITFIVSSAIGSIISYFLLLTLKKRGILQRFIK</sequence>
<dbReference type="AlphaFoldDB" id="A0A0E1X7S5"/>
<name>A0A0E1X7S5_STAAU</name>
<accession>A0A0E1X7S5</accession>